<proteinExistence type="predicted"/>
<dbReference type="InterPro" id="IPR019734">
    <property type="entry name" value="TPR_rpt"/>
</dbReference>
<dbReference type="GO" id="GO:0035269">
    <property type="term" value="P:protein O-linked glycosylation via mannose"/>
    <property type="evidence" value="ECO:0007669"/>
    <property type="project" value="TreeGrafter"/>
</dbReference>
<keyword evidence="2" id="KW-0472">Membrane</keyword>
<dbReference type="PANTHER" id="PTHR44809:SF1">
    <property type="entry name" value="PROTEIN O-MANNOSYL-TRANSFERASE TMTC1"/>
    <property type="match status" value="1"/>
</dbReference>
<comment type="caution">
    <text evidence="2">The sequence shown here is derived from an EMBL/GenBank/DDBJ whole genome shotgun (WGS) entry which is preliminary data.</text>
</comment>
<keyword evidence="1" id="KW-0802">TPR repeat</keyword>
<feature type="repeat" description="TPR" evidence="1">
    <location>
        <begin position="99"/>
        <end position="132"/>
    </location>
</feature>
<dbReference type="InterPro" id="IPR011990">
    <property type="entry name" value="TPR-like_helical_dom_sf"/>
</dbReference>
<dbReference type="PANTHER" id="PTHR44809">
    <property type="match status" value="1"/>
</dbReference>
<evidence type="ECO:0000256" key="1">
    <source>
        <dbReference type="PROSITE-ProRule" id="PRU00339"/>
    </source>
</evidence>
<feature type="repeat" description="TPR" evidence="1">
    <location>
        <begin position="137"/>
        <end position="170"/>
    </location>
</feature>
<reference evidence="2 3" key="1">
    <citation type="journal article" date="2020" name="Nature">
        <title>Six reference-quality genomes reveal evolution of bat adaptations.</title>
        <authorList>
            <person name="Jebb D."/>
            <person name="Huang Z."/>
            <person name="Pippel M."/>
            <person name="Hughes G.M."/>
            <person name="Lavrichenko K."/>
            <person name="Devanna P."/>
            <person name="Winkler S."/>
            <person name="Jermiin L.S."/>
            <person name="Skirmuntt E.C."/>
            <person name="Katzourakis A."/>
            <person name="Burkitt-Gray L."/>
            <person name="Ray D.A."/>
            <person name="Sullivan K.A.M."/>
            <person name="Roscito J.G."/>
            <person name="Kirilenko B.M."/>
            <person name="Davalos L.M."/>
            <person name="Corthals A.P."/>
            <person name="Power M.L."/>
            <person name="Jones G."/>
            <person name="Ransome R.D."/>
            <person name="Dechmann D.K.N."/>
            <person name="Locatelli A.G."/>
            <person name="Puechmaille S.J."/>
            <person name="Fedrigo O."/>
            <person name="Jarvis E.D."/>
            <person name="Hiller M."/>
            <person name="Vernes S.C."/>
            <person name="Myers E.W."/>
            <person name="Teeling E.C."/>
        </authorList>
    </citation>
    <scope>NUCLEOTIDE SEQUENCE [LARGE SCALE GENOMIC DNA]</scope>
    <source>
        <strain evidence="2">MMolMol1</strain>
        <tissue evidence="2">Muscle</tissue>
    </source>
</reference>
<dbReference type="Proteomes" id="UP000550707">
    <property type="component" value="Unassembled WGS sequence"/>
</dbReference>
<dbReference type="GO" id="GO:0000030">
    <property type="term" value="F:mannosyltransferase activity"/>
    <property type="evidence" value="ECO:0007669"/>
    <property type="project" value="TreeGrafter"/>
</dbReference>
<dbReference type="PROSITE" id="PS50005">
    <property type="entry name" value="TPR"/>
    <property type="match status" value="3"/>
</dbReference>
<accession>A0A7J8G237</accession>
<dbReference type="Pfam" id="PF13374">
    <property type="entry name" value="TPR_10"/>
    <property type="match status" value="1"/>
</dbReference>
<keyword evidence="2" id="KW-0808">Transferase</keyword>
<feature type="repeat" description="TPR" evidence="1">
    <location>
        <begin position="31"/>
        <end position="64"/>
    </location>
</feature>
<dbReference type="Gene3D" id="1.25.40.10">
    <property type="entry name" value="Tetratricopeptide repeat domain"/>
    <property type="match status" value="2"/>
</dbReference>
<organism evidence="2 3">
    <name type="scientific">Molossus molossus</name>
    <name type="common">Pallas' mastiff bat</name>
    <name type="synonym">Vespertilio molossus</name>
    <dbReference type="NCBI Taxonomy" id="27622"/>
    <lineage>
        <taxon>Eukaryota</taxon>
        <taxon>Metazoa</taxon>
        <taxon>Chordata</taxon>
        <taxon>Craniata</taxon>
        <taxon>Vertebrata</taxon>
        <taxon>Euteleostomi</taxon>
        <taxon>Mammalia</taxon>
        <taxon>Eutheria</taxon>
        <taxon>Laurasiatheria</taxon>
        <taxon>Chiroptera</taxon>
        <taxon>Yangochiroptera</taxon>
        <taxon>Molossidae</taxon>
        <taxon>Molossus</taxon>
    </lineage>
</organism>
<dbReference type="Pfam" id="PF13414">
    <property type="entry name" value="TPR_11"/>
    <property type="match status" value="1"/>
</dbReference>
<dbReference type="Pfam" id="PF14559">
    <property type="entry name" value="TPR_19"/>
    <property type="match status" value="1"/>
</dbReference>
<dbReference type="EMBL" id="JACASF010000010">
    <property type="protein sequence ID" value="KAF6454093.1"/>
    <property type="molecule type" value="Genomic_DNA"/>
</dbReference>
<dbReference type="FunFam" id="1.25.40.10:FF:000308">
    <property type="entry name" value="Transmembrane and tetratricopeptide repeat-containing 1"/>
    <property type="match status" value="1"/>
</dbReference>
<name>A0A7J8G237_MOLMO</name>
<evidence type="ECO:0000313" key="2">
    <source>
        <dbReference type="EMBL" id="KAF6454093.1"/>
    </source>
</evidence>
<dbReference type="PROSITE" id="PS50293">
    <property type="entry name" value="TPR_REGION"/>
    <property type="match status" value="1"/>
</dbReference>
<keyword evidence="2" id="KW-0812">Transmembrane</keyword>
<dbReference type="SUPFAM" id="SSF48452">
    <property type="entry name" value="TPR-like"/>
    <property type="match status" value="2"/>
</dbReference>
<dbReference type="AlphaFoldDB" id="A0A7J8G237"/>
<gene>
    <name evidence="2" type="ORF">HJG59_018512</name>
</gene>
<evidence type="ECO:0000313" key="3">
    <source>
        <dbReference type="Proteomes" id="UP000550707"/>
    </source>
</evidence>
<sequence length="254" mass="29305">MVNLGRLHRSLGDNSMAEEWYKRALKVARKAETLSPLGALFYNTGRYEEALRVYREAAALQPAHRELRLALAQVLAMMGQTKEAEKMTSHIVSEETGCLECYRLLSAIYSQQEQHRKALDAIDKALELKPKDPKVISELFFTKGNQLREQNLLDKAFESYKAAVELNPDQAQAWMNMGGIQHIKRYFPLKRCLEVKEGPVEHFTHIQQGNYVSARAYYERALQLVPDSKLLQENLAKLDRLEKRLQEVREKDQT</sequence>
<protein>
    <submittedName>
        <fullName evidence="2">Transmembrane O-mannosyltransferase targeting cadherins 1</fullName>
    </submittedName>
</protein>
<keyword evidence="3" id="KW-1185">Reference proteome</keyword>
<dbReference type="SMART" id="SM00028">
    <property type="entry name" value="TPR"/>
    <property type="match status" value="4"/>
</dbReference>
<dbReference type="InterPro" id="IPR052943">
    <property type="entry name" value="TMTC_O-mannosyl-trnsfr"/>
</dbReference>
<keyword evidence="2" id="KW-0328">Glycosyltransferase</keyword>